<evidence type="ECO:0000313" key="1">
    <source>
        <dbReference type="EMBL" id="NML48036.1"/>
    </source>
</evidence>
<keyword evidence="2" id="KW-1185">Reference proteome</keyword>
<organism evidence="1 2">
    <name type="scientific">Ramlibacter agri</name>
    <dbReference type="NCBI Taxonomy" id="2728837"/>
    <lineage>
        <taxon>Bacteria</taxon>
        <taxon>Pseudomonadati</taxon>
        <taxon>Pseudomonadota</taxon>
        <taxon>Betaproteobacteria</taxon>
        <taxon>Burkholderiales</taxon>
        <taxon>Comamonadaceae</taxon>
        <taxon>Ramlibacter</taxon>
    </lineage>
</organism>
<accession>A0A848HAH6</accession>
<dbReference type="Proteomes" id="UP000541185">
    <property type="component" value="Unassembled WGS sequence"/>
</dbReference>
<protein>
    <submittedName>
        <fullName evidence="1">Uncharacterized protein</fullName>
    </submittedName>
</protein>
<name>A0A848HAH6_9BURK</name>
<gene>
    <name evidence="1" type="ORF">HHL11_30085</name>
</gene>
<dbReference type="RefSeq" id="WP_169422352.1">
    <property type="nucleotide sequence ID" value="NZ_JABBFX010000004.1"/>
</dbReference>
<dbReference type="EMBL" id="JABBFX010000004">
    <property type="protein sequence ID" value="NML48036.1"/>
    <property type="molecule type" value="Genomic_DNA"/>
</dbReference>
<sequence>MFDQIASQLATEPSALAPASPPDLGSKDLLAQIVSRLEQEVPPGPYVPDKWLAQVLGISQKTLINRRGNKHKRDQYPQPLHLAGGQGGVHVRRDLIDWIAREELRARTRRVHKCQ</sequence>
<evidence type="ECO:0000313" key="2">
    <source>
        <dbReference type="Proteomes" id="UP000541185"/>
    </source>
</evidence>
<reference evidence="1 2" key="1">
    <citation type="submission" date="2020-04" db="EMBL/GenBank/DDBJ databases">
        <title>Ramlibacter sp. G-1-2-2 isolated from soil.</title>
        <authorList>
            <person name="Dahal R.H."/>
        </authorList>
    </citation>
    <scope>NUCLEOTIDE SEQUENCE [LARGE SCALE GENOMIC DNA]</scope>
    <source>
        <strain evidence="1 2">G-1-2-2</strain>
    </source>
</reference>
<proteinExistence type="predicted"/>
<comment type="caution">
    <text evidence="1">The sequence shown here is derived from an EMBL/GenBank/DDBJ whole genome shotgun (WGS) entry which is preliminary data.</text>
</comment>
<dbReference type="AlphaFoldDB" id="A0A848HAH6"/>